<dbReference type="CDD" id="cd00090">
    <property type="entry name" value="HTH_ARSR"/>
    <property type="match status" value="1"/>
</dbReference>
<dbReference type="SUPFAM" id="SSF46785">
    <property type="entry name" value="Winged helix' DNA-binding domain"/>
    <property type="match status" value="1"/>
</dbReference>
<dbReference type="RefSeq" id="WP_229431925.1">
    <property type="nucleotide sequence ID" value="NZ_JAJHPV010000012.1"/>
</dbReference>
<dbReference type="InterPro" id="IPR011991">
    <property type="entry name" value="ArsR-like_HTH"/>
</dbReference>
<keyword evidence="6" id="KW-1185">Reference proteome</keyword>
<evidence type="ECO:0000256" key="3">
    <source>
        <dbReference type="ARBA" id="ARBA00023163"/>
    </source>
</evidence>
<dbReference type="InterPro" id="IPR036388">
    <property type="entry name" value="WH-like_DNA-bd_sf"/>
</dbReference>
<organism evidence="5 6">
    <name type="scientific">Massilia agrisoli</name>
    <dbReference type="NCBI Taxonomy" id="2892444"/>
    <lineage>
        <taxon>Bacteria</taxon>
        <taxon>Pseudomonadati</taxon>
        <taxon>Pseudomonadota</taxon>
        <taxon>Betaproteobacteria</taxon>
        <taxon>Burkholderiales</taxon>
        <taxon>Oxalobacteraceae</taxon>
        <taxon>Telluria group</taxon>
        <taxon>Massilia</taxon>
    </lineage>
</organism>
<sequence length="123" mass="13684">MDDSLSKEQMAELFDEVSNFFFLLSEPTRLKILHSLCHGERPVGDIVAAIEATQANVSRQLNMLFRAKILARRKDGTQVYYRIDDPATLEICQNVCTRMASNIMGRGGVRQAAETFSVTAAAT</sequence>
<dbReference type="InterPro" id="IPR001845">
    <property type="entry name" value="HTH_ArsR_DNA-bd_dom"/>
</dbReference>
<dbReference type="NCBIfam" id="NF033788">
    <property type="entry name" value="HTH_metalloreg"/>
    <property type="match status" value="1"/>
</dbReference>
<keyword evidence="3" id="KW-0804">Transcription</keyword>
<comment type="caution">
    <text evidence="5">The sequence shown here is derived from an EMBL/GenBank/DDBJ whole genome shotgun (WGS) entry which is preliminary data.</text>
</comment>
<gene>
    <name evidence="5" type="ORF">LMJ30_08570</name>
</gene>
<evidence type="ECO:0000313" key="6">
    <source>
        <dbReference type="Proteomes" id="UP001198701"/>
    </source>
</evidence>
<reference evidence="5 6" key="1">
    <citation type="submission" date="2021-11" db="EMBL/GenBank/DDBJ databases">
        <authorList>
            <person name="Huq M.A."/>
        </authorList>
    </citation>
    <scope>NUCLEOTIDE SEQUENCE [LARGE SCALE GENOMIC DNA]</scope>
    <source>
        <strain evidence="5 6">MAHUQ-52</strain>
    </source>
</reference>
<proteinExistence type="predicted"/>
<evidence type="ECO:0000313" key="5">
    <source>
        <dbReference type="EMBL" id="MCC6071007.1"/>
    </source>
</evidence>
<dbReference type="PANTHER" id="PTHR43132:SF9">
    <property type="entry name" value="ARSR FAMILY TRANSCRIPTIONAL REGULATORY PROTEIN"/>
    <property type="match status" value="1"/>
</dbReference>
<accession>A0ABS8IT63</accession>
<dbReference type="PANTHER" id="PTHR43132">
    <property type="entry name" value="ARSENICAL RESISTANCE OPERON REPRESSOR ARSR-RELATED"/>
    <property type="match status" value="1"/>
</dbReference>
<feature type="domain" description="HTH arsR-type" evidence="4">
    <location>
        <begin position="9"/>
        <end position="103"/>
    </location>
</feature>
<dbReference type="PROSITE" id="PS50987">
    <property type="entry name" value="HTH_ARSR_2"/>
    <property type="match status" value="1"/>
</dbReference>
<evidence type="ECO:0000259" key="4">
    <source>
        <dbReference type="PROSITE" id="PS50987"/>
    </source>
</evidence>
<dbReference type="InterPro" id="IPR036390">
    <property type="entry name" value="WH_DNA-bd_sf"/>
</dbReference>
<name>A0ABS8IT63_9BURK</name>
<dbReference type="Gene3D" id="1.10.10.10">
    <property type="entry name" value="Winged helix-like DNA-binding domain superfamily/Winged helix DNA-binding domain"/>
    <property type="match status" value="1"/>
</dbReference>
<dbReference type="PRINTS" id="PR00778">
    <property type="entry name" value="HTHARSR"/>
</dbReference>
<dbReference type="SMART" id="SM00418">
    <property type="entry name" value="HTH_ARSR"/>
    <property type="match status" value="1"/>
</dbReference>
<evidence type="ECO:0000256" key="1">
    <source>
        <dbReference type="ARBA" id="ARBA00023015"/>
    </source>
</evidence>
<protein>
    <submittedName>
        <fullName evidence="5">Metalloregulator ArsR/SmtB family transcription factor</fullName>
    </submittedName>
</protein>
<dbReference type="Proteomes" id="UP001198701">
    <property type="component" value="Unassembled WGS sequence"/>
</dbReference>
<dbReference type="Pfam" id="PF01022">
    <property type="entry name" value="HTH_5"/>
    <property type="match status" value="1"/>
</dbReference>
<keyword evidence="2" id="KW-0238">DNA-binding</keyword>
<dbReference type="InterPro" id="IPR051011">
    <property type="entry name" value="Metal_resp_trans_reg"/>
</dbReference>
<evidence type="ECO:0000256" key="2">
    <source>
        <dbReference type="ARBA" id="ARBA00023125"/>
    </source>
</evidence>
<keyword evidence="1" id="KW-0805">Transcription regulation</keyword>
<dbReference type="EMBL" id="JAJHPV010000012">
    <property type="protein sequence ID" value="MCC6071007.1"/>
    <property type="molecule type" value="Genomic_DNA"/>
</dbReference>